<dbReference type="NCBIfam" id="NF004128">
    <property type="entry name" value="PRK05618.1-2"/>
    <property type="match status" value="1"/>
</dbReference>
<dbReference type="SUPFAM" id="SSF50715">
    <property type="entry name" value="Ribosomal protein L25-like"/>
    <property type="match status" value="1"/>
</dbReference>
<name>A0A1A9VK42_GLOAU</name>
<protein>
    <recommendedName>
        <fullName evidence="5">Large ribosomal subunit protein bL25 beta domain-containing protein</fullName>
    </recommendedName>
</protein>
<comment type="similarity">
    <text evidence="1">Belongs to the methyltransferase superfamily. RsmH family.</text>
</comment>
<dbReference type="InterPro" id="IPR037121">
    <property type="entry name" value="Ribosomal_bL25_C"/>
</dbReference>
<proteinExistence type="inferred from homology"/>
<evidence type="ECO:0000256" key="2">
    <source>
        <dbReference type="ARBA" id="ARBA00022603"/>
    </source>
</evidence>
<dbReference type="Proteomes" id="UP000078200">
    <property type="component" value="Unassembled WGS sequence"/>
</dbReference>
<accession>A0A1A9VK42</accession>
<keyword evidence="2" id="KW-0489">Methyltransferase</keyword>
<evidence type="ECO:0000256" key="4">
    <source>
        <dbReference type="ARBA" id="ARBA00022691"/>
    </source>
</evidence>
<dbReference type="Gene3D" id="3.40.50.150">
    <property type="entry name" value="Vaccinia Virus protein VP39"/>
    <property type="match status" value="1"/>
</dbReference>
<dbReference type="InterPro" id="IPR020057">
    <property type="entry name" value="Ribosomal_bL25_b-dom"/>
</dbReference>
<dbReference type="InterPro" id="IPR001021">
    <property type="entry name" value="Ribosomal_bL25_long"/>
</dbReference>
<dbReference type="VEuPathDB" id="VectorBase:GAUT039633"/>
<dbReference type="GO" id="GO:0003735">
    <property type="term" value="F:structural constituent of ribosome"/>
    <property type="evidence" value="ECO:0007669"/>
    <property type="project" value="InterPro"/>
</dbReference>
<evidence type="ECO:0000256" key="3">
    <source>
        <dbReference type="ARBA" id="ARBA00022679"/>
    </source>
</evidence>
<dbReference type="HAMAP" id="MF_01334">
    <property type="entry name" value="Ribosomal_bL25_CTC"/>
    <property type="match status" value="1"/>
</dbReference>
<dbReference type="HAMAP" id="MF_01007">
    <property type="entry name" value="16SrRNA_methyltr_H"/>
    <property type="match status" value="1"/>
</dbReference>
<dbReference type="SUPFAM" id="SSF81799">
    <property type="entry name" value="Putative methyltransferase TM0872, insert domain"/>
    <property type="match status" value="1"/>
</dbReference>
<dbReference type="InterPro" id="IPR023397">
    <property type="entry name" value="SAM-dep_MeTrfase_MraW_recog"/>
</dbReference>
<dbReference type="STRING" id="7395.A0A1A9VK42"/>
<dbReference type="PANTHER" id="PTHR11265">
    <property type="entry name" value="S-ADENOSYL-METHYLTRANSFERASE MRAW"/>
    <property type="match status" value="1"/>
</dbReference>
<sequence>MLSLLSPQDGGIYVDATFGAGGYSKAILESADCKVYAIDRDETVTKFYDDLSVKYPDRINLSIEKFNSNNIRGIGGIVFDIGVSSMQLDNGDRGFSFLHDGPLDMSMDNSSYINASTFVNALREEEIANTIYNYGGEHHSRKIARAIVSARKKKTIKTTFELANIVRSVVFRGKSKIDPATRTFQAIRIWVNDELGELERGIKAASEILSENGKLIVVTFHSLEDRIVKTFFKDLCEPRSTDCKTFSLLNKKVIKASIEEEFTKQYKSGSLSAHLIELNISGKKEYALVRDIQLHVVKDTVQHVDFQFVDKGSKIKIDIPLSFVNESKAPGIKLGGVLNVLCRSITVKCSPDKIPQVIEVDLSGKMIGQSIHINDVKLPEGVKFVAHEEENFTIVTISAADSDVEEPQAETE</sequence>
<dbReference type="Pfam" id="PF01795">
    <property type="entry name" value="Methyltransf_5"/>
    <property type="match status" value="1"/>
</dbReference>
<organism evidence="6 7">
    <name type="scientific">Glossina austeni</name>
    <name type="common">Savannah tsetse fly</name>
    <dbReference type="NCBI Taxonomy" id="7395"/>
    <lineage>
        <taxon>Eukaryota</taxon>
        <taxon>Metazoa</taxon>
        <taxon>Ecdysozoa</taxon>
        <taxon>Arthropoda</taxon>
        <taxon>Hexapoda</taxon>
        <taxon>Insecta</taxon>
        <taxon>Pterygota</taxon>
        <taxon>Neoptera</taxon>
        <taxon>Endopterygota</taxon>
        <taxon>Diptera</taxon>
        <taxon>Brachycera</taxon>
        <taxon>Muscomorpha</taxon>
        <taxon>Hippoboscoidea</taxon>
        <taxon>Glossinidae</taxon>
        <taxon>Glossina</taxon>
    </lineage>
</organism>
<dbReference type="PANTHER" id="PTHR11265:SF0">
    <property type="entry name" value="12S RRNA N4-METHYLCYTIDINE METHYLTRANSFERASE"/>
    <property type="match status" value="1"/>
</dbReference>
<dbReference type="GO" id="GO:0070475">
    <property type="term" value="P:rRNA base methylation"/>
    <property type="evidence" value="ECO:0007669"/>
    <property type="project" value="TreeGrafter"/>
</dbReference>
<dbReference type="EnsemblMetazoa" id="GAUT039633-RA">
    <property type="protein sequence ID" value="GAUT039633-PA"/>
    <property type="gene ID" value="GAUT039633"/>
</dbReference>
<feature type="domain" description="Large ribosomal subunit protein bL25 beta" evidence="5">
    <location>
        <begin position="314"/>
        <end position="400"/>
    </location>
</feature>
<reference evidence="6" key="1">
    <citation type="submission" date="2020-05" db="UniProtKB">
        <authorList>
            <consortium name="EnsemblMetazoa"/>
        </authorList>
    </citation>
    <scope>IDENTIFICATION</scope>
    <source>
        <strain evidence="6">TTRI</strain>
    </source>
</reference>
<dbReference type="GO" id="GO:0008097">
    <property type="term" value="F:5S rRNA binding"/>
    <property type="evidence" value="ECO:0007669"/>
    <property type="project" value="InterPro"/>
</dbReference>
<keyword evidence="4" id="KW-0949">S-adenosyl-L-methionine</keyword>
<dbReference type="GO" id="GO:0005840">
    <property type="term" value="C:ribosome"/>
    <property type="evidence" value="ECO:0007669"/>
    <property type="project" value="InterPro"/>
</dbReference>
<keyword evidence="3" id="KW-0808">Transferase</keyword>
<dbReference type="AlphaFoldDB" id="A0A1A9VK42"/>
<dbReference type="CDD" id="cd00495">
    <property type="entry name" value="Ribosomal_L25_TL5_CTC"/>
    <property type="match status" value="1"/>
</dbReference>
<dbReference type="NCBIfam" id="TIGR00731">
    <property type="entry name" value="bL25_bact_ctc"/>
    <property type="match status" value="1"/>
</dbReference>
<dbReference type="InterPro" id="IPR011035">
    <property type="entry name" value="Ribosomal_bL25/Gln-tRNA_synth"/>
</dbReference>
<dbReference type="InterPro" id="IPR002903">
    <property type="entry name" value="RsmH"/>
</dbReference>
<dbReference type="Gene3D" id="2.170.120.20">
    <property type="entry name" value="Ribosomal protein L25, beta domain"/>
    <property type="match status" value="1"/>
</dbReference>
<dbReference type="GO" id="GO:0006412">
    <property type="term" value="P:translation"/>
    <property type="evidence" value="ECO:0007669"/>
    <property type="project" value="InterPro"/>
</dbReference>
<dbReference type="Gene3D" id="1.10.150.170">
    <property type="entry name" value="Putative methyltransferase TM0872, insert domain"/>
    <property type="match status" value="1"/>
</dbReference>
<evidence type="ECO:0000313" key="7">
    <source>
        <dbReference type="Proteomes" id="UP000078200"/>
    </source>
</evidence>
<dbReference type="Pfam" id="PF14693">
    <property type="entry name" value="Ribosomal_TL5_C"/>
    <property type="match status" value="1"/>
</dbReference>
<evidence type="ECO:0000256" key="1">
    <source>
        <dbReference type="ARBA" id="ARBA00010396"/>
    </source>
</evidence>
<dbReference type="GO" id="GO:0071424">
    <property type="term" value="F:rRNA (cytosine-N4-)-methyltransferase activity"/>
    <property type="evidence" value="ECO:0007669"/>
    <property type="project" value="TreeGrafter"/>
</dbReference>
<dbReference type="NCBIfam" id="TIGR00006">
    <property type="entry name" value="16S rRNA (cytosine(1402)-N(4))-methyltransferase RsmH"/>
    <property type="match status" value="1"/>
</dbReference>
<evidence type="ECO:0000259" key="5">
    <source>
        <dbReference type="Pfam" id="PF14693"/>
    </source>
</evidence>
<evidence type="ECO:0000313" key="6">
    <source>
        <dbReference type="EnsemblMetazoa" id="GAUT039633-PA"/>
    </source>
</evidence>
<dbReference type="SUPFAM" id="SSF53335">
    <property type="entry name" value="S-adenosyl-L-methionine-dependent methyltransferases"/>
    <property type="match status" value="1"/>
</dbReference>
<keyword evidence="7" id="KW-1185">Reference proteome</keyword>
<dbReference type="InterPro" id="IPR029751">
    <property type="entry name" value="Ribosomal_L25_dom"/>
</dbReference>
<dbReference type="InterPro" id="IPR029063">
    <property type="entry name" value="SAM-dependent_MTases_sf"/>
</dbReference>